<organism evidence="1">
    <name type="scientific">Pseudomonas moraviensis R28-S</name>
    <dbReference type="NCBI Taxonomy" id="1395516"/>
    <lineage>
        <taxon>Bacteria</taxon>
        <taxon>Pseudomonadati</taxon>
        <taxon>Pseudomonadota</taxon>
        <taxon>Gammaproteobacteria</taxon>
        <taxon>Pseudomonadales</taxon>
        <taxon>Pseudomonadaceae</taxon>
        <taxon>Pseudomonas</taxon>
    </lineage>
</organism>
<dbReference type="eggNOG" id="ENOG5033IJ4">
    <property type="taxonomic scope" value="Bacteria"/>
</dbReference>
<name>V8R9J8_9PSED</name>
<dbReference type="HOGENOM" id="CLU_2480943_0_0_6"/>
<comment type="caution">
    <text evidence="1">The sequence shown here is derived from an EMBL/GenBank/DDBJ whole genome shotgun (WGS) entry which is preliminary data.</text>
</comment>
<accession>V8R9J8</accession>
<dbReference type="AlphaFoldDB" id="V8R9J8"/>
<reference evidence="1" key="1">
    <citation type="journal article" date="2014" name="Genome Announc.">
        <title>Draft Genome Sequence of Pseudomonas moraviensis R28-S.</title>
        <authorList>
            <person name="Hunter S.S."/>
            <person name="Yano H."/>
            <person name="Loftie-Eaton W."/>
            <person name="Hughes J."/>
            <person name="De Gelder L."/>
            <person name="Stragier P."/>
            <person name="De Vos P."/>
            <person name="Settles M.L."/>
            <person name="Top E.M."/>
        </authorList>
    </citation>
    <scope>NUCLEOTIDE SEQUENCE [LARGE SCALE GENOMIC DNA]</scope>
    <source>
        <strain evidence="1">R28-S</strain>
    </source>
</reference>
<dbReference type="EMBL" id="AYMZ01000003">
    <property type="protein sequence ID" value="ETF08343.1"/>
    <property type="molecule type" value="Genomic_DNA"/>
</dbReference>
<evidence type="ECO:0000313" key="1">
    <source>
        <dbReference type="EMBL" id="ETF08343.1"/>
    </source>
</evidence>
<dbReference type="PATRIC" id="fig|1395516.4.peg.1015"/>
<dbReference type="Proteomes" id="UP000024771">
    <property type="component" value="Chromosome"/>
</dbReference>
<sequence>MKLKTLKPLYLGGMTVVEGRSFETGEQHGRELVQKGYAALDESEDEVIVTLDDEPAVATRALTSDGVNQNLSLDTTGKVKKATKKAD</sequence>
<protein>
    <submittedName>
        <fullName evidence="1">Uncharacterized protein</fullName>
    </submittedName>
</protein>
<proteinExistence type="predicted"/>
<gene>
    <name evidence="1" type="ORF">PMO01_04970</name>
</gene>
<dbReference type="RefSeq" id="WP_024011780.1">
    <property type="nucleotide sequence ID" value="NZ_CM002330.1"/>
</dbReference>